<dbReference type="CDD" id="cd18186">
    <property type="entry name" value="BTB_POZ_ZBTB_KLHL-like"/>
    <property type="match status" value="1"/>
</dbReference>
<evidence type="ECO:0000313" key="4">
    <source>
        <dbReference type="Proteomes" id="UP001311799"/>
    </source>
</evidence>
<keyword evidence="4" id="KW-1185">Reference proteome</keyword>
<dbReference type="Proteomes" id="UP001311799">
    <property type="component" value="Unassembled WGS sequence"/>
</dbReference>
<gene>
    <name evidence="3" type="ORF">RS030_132086</name>
</gene>
<protein>
    <recommendedName>
        <fullName evidence="5">BTB domain-containing protein</fullName>
    </recommendedName>
</protein>
<dbReference type="SUPFAM" id="SSF49599">
    <property type="entry name" value="TRAF domain-like"/>
    <property type="match status" value="1"/>
</dbReference>
<name>A0AAV9Y176_9CRYT</name>
<dbReference type="InterPro" id="IPR011333">
    <property type="entry name" value="SKP1/BTB/POZ_sf"/>
</dbReference>
<dbReference type="InterPro" id="IPR002083">
    <property type="entry name" value="MATH/TRAF_dom"/>
</dbReference>
<evidence type="ECO:0000313" key="3">
    <source>
        <dbReference type="EMBL" id="KAK6590738.1"/>
    </source>
</evidence>
<dbReference type="SUPFAM" id="SSF54695">
    <property type="entry name" value="POZ domain"/>
    <property type="match status" value="1"/>
</dbReference>
<dbReference type="SMART" id="SM00225">
    <property type="entry name" value="BTB"/>
    <property type="match status" value="1"/>
</dbReference>
<sequence>MVRCTTTRINADTIEYIWIIDDFPLLRTLSLKHALPNKDRIFSPNFGNDKAGTWFLALFPSGVNCDGKFLSIYLYTSSENDKVASFEVSILDKSLCNIDGSTISTSQPRVFCTENPSWGWEDYMKITYMGDLETSETESQNVYETSINSFPSPFNLDSSTTISQLETSSTIENEFDAQIINPCRSRNNSLESDCYFNWNRTILKYFVFDGMIRFRVVIKSFYELNHTEEGFIEIYNKQEKEITQNLRLAKDFSNFSLSCSESSTEIISIICGEKCFKIPKFTLAARSEYFRKIFDSNFSDSKNTEFIIPSCEATPYTVKNMLDFISIGDCELLNTDFKKKQSEFIRLFEFSDKYGVISLCEACVPIIIDNINTESIWDVIISAKRCNSNVILKAAENFIKSKADISTLASSLINHLAKTSF</sequence>
<dbReference type="PANTHER" id="PTHR24413">
    <property type="entry name" value="SPECKLE-TYPE POZ PROTEIN"/>
    <property type="match status" value="1"/>
</dbReference>
<dbReference type="AlphaFoldDB" id="A0AAV9Y176"/>
<dbReference type="GO" id="GO:0030163">
    <property type="term" value="P:protein catabolic process"/>
    <property type="evidence" value="ECO:0007669"/>
    <property type="project" value="UniProtKB-ARBA"/>
</dbReference>
<evidence type="ECO:0000259" key="2">
    <source>
        <dbReference type="PROSITE" id="PS50144"/>
    </source>
</evidence>
<dbReference type="PROSITE" id="PS50144">
    <property type="entry name" value="MATH"/>
    <property type="match status" value="1"/>
</dbReference>
<comment type="caution">
    <text evidence="3">The sequence shown here is derived from an EMBL/GenBank/DDBJ whole genome shotgun (WGS) entry which is preliminary data.</text>
</comment>
<feature type="domain" description="MATH" evidence="2">
    <location>
        <begin position="13"/>
        <end position="147"/>
    </location>
</feature>
<dbReference type="PROSITE" id="PS50097">
    <property type="entry name" value="BTB"/>
    <property type="match status" value="1"/>
</dbReference>
<dbReference type="InterPro" id="IPR008974">
    <property type="entry name" value="TRAF-like"/>
</dbReference>
<accession>A0AAV9Y176</accession>
<evidence type="ECO:0008006" key="5">
    <source>
        <dbReference type="Google" id="ProtNLM"/>
    </source>
</evidence>
<dbReference type="Gene3D" id="3.30.710.10">
    <property type="entry name" value="Potassium Channel Kv1.1, Chain A"/>
    <property type="match status" value="1"/>
</dbReference>
<proteinExistence type="predicted"/>
<dbReference type="EMBL" id="JAWDEY010000004">
    <property type="protein sequence ID" value="KAK6590738.1"/>
    <property type="molecule type" value="Genomic_DNA"/>
</dbReference>
<reference evidence="3 4" key="1">
    <citation type="submission" date="2023-10" db="EMBL/GenBank/DDBJ databases">
        <title>Comparative genomics analysis reveals potential genetic determinants of host preference in Cryptosporidium xiaoi.</title>
        <authorList>
            <person name="Xiao L."/>
            <person name="Li J."/>
        </authorList>
    </citation>
    <scope>NUCLEOTIDE SEQUENCE [LARGE SCALE GENOMIC DNA]</scope>
    <source>
        <strain evidence="3 4">52996</strain>
    </source>
</reference>
<feature type="domain" description="BTB" evidence="1">
    <location>
        <begin position="265"/>
        <end position="334"/>
    </location>
</feature>
<dbReference type="Pfam" id="PF00651">
    <property type="entry name" value="BTB"/>
    <property type="match status" value="1"/>
</dbReference>
<dbReference type="CDD" id="cd00121">
    <property type="entry name" value="MATH"/>
    <property type="match status" value="1"/>
</dbReference>
<dbReference type="Gene3D" id="2.60.210.10">
    <property type="entry name" value="Apoptosis, Tumor Necrosis Factor Receptor Associated Protein 2, Chain A"/>
    <property type="match status" value="1"/>
</dbReference>
<evidence type="ECO:0000259" key="1">
    <source>
        <dbReference type="PROSITE" id="PS50097"/>
    </source>
</evidence>
<dbReference type="InterPro" id="IPR000210">
    <property type="entry name" value="BTB/POZ_dom"/>
</dbReference>
<organism evidence="3 4">
    <name type="scientific">Cryptosporidium xiaoi</name>
    <dbReference type="NCBI Taxonomy" id="659607"/>
    <lineage>
        <taxon>Eukaryota</taxon>
        <taxon>Sar</taxon>
        <taxon>Alveolata</taxon>
        <taxon>Apicomplexa</taxon>
        <taxon>Conoidasida</taxon>
        <taxon>Coccidia</taxon>
        <taxon>Eucoccidiorida</taxon>
        <taxon>Eimeriorina</taxon>
        <taxon>Cryptosporidiidae</taxon>
        <taxon>Cryptosporidium</taxon>
    </lineage>
</organism>